<dbReference type="PANTHER" id="PTHR10938">
    <property type="entry name" value="TRANSLATION INITIATION FACTOR IF-3"/>
    <property type="match status" value="1"/>
</dbReference>
<gene>
    <name evidence="8" type="primary">infC</name>
    <name evidence="8" type="ORF">P271_885</name>
</gene>
<accession>A0A084U4Y1</accession>
<dbReference type="InterPro" id="IPR036788">
    <property type="entry name" value="T_IF-3_C_sf"/>
</dbReference>
<dbReference type="AlphaFoldDB" id="A0A084U4Y1"/>
<evidence type="ECO:0000259" key="6">
    <source>
        <dbReference type="Pfam" id="PF00707"/>
    </source>
</evidence>
<dbReference type="GO" id="GO:0016020">
    <property type="term" value="C:membrane"/>
    <property type="evidence" value="ECO:0007669"/>
    <property type="project" value="TreeGrafter"/>
</dbReference>
<evidence type="ECO:0000256" key="2">
    <source>
        <dbReference type="ARBA" id="ARBA00022540"/>
    </source>
</evidence>
<dbReference type="Gene3D" id="3.30.110.10">
    <property type="entry name" value="Translation initiation factor 3 (IF-3), C-terminal domain"/>
    <property type="match status" value="1"/>
</dbReference>
<comment type="caution">
    <text evidence="8">The sequence shown here is derived from an EMBL/GenBank/DDBJ whole genome shotgun (WGS) entry which is preliminary data.</text>
</comment>
<evidence type="ECO:0000259" key="7">
    <source>
        <dbReference type="Pfam" id="PF05198"/>
    </source>
</evidence>
<dbReference type="InterPro" id="IPR001288">
    <property type="entry name" value="Translation_initiation_fac_3"/>
</dbReference>
<evidence type="ECO:0000313" key="8">
    <source>
        <dbReference type="EMBL" id="KFB08017.1"/>
    </source>
</evidence>
<evidence type="ECO:0000256" key="5">
    <source>
        <dbReference type="RuleBase" id="RU000646"/>
    </source>
</evidence>
<evidence type="ECO:0000256" key="4">
    <source>
        <dbReference type="NCBIfam" id="TIGR00168"/>
    </source>
</evidence>
<evidence type="ECO:0000256" key="1">
    <source>
        <dbReference type="ARBA" id="ARBA00005439"/>
    </source>
</evidence>
<dbReference type="InterPro" id="IPR019814">
    <property type="entry name" value="Translation_initiation_fac_3_N"/>
</dbReference>
<dbReference type="GO" id="GO:0032790">
    <property type="term" value="P:ribosome disassembly"/>
    <property type="evidence" value="ECO:0007669"/>
    <property type="project" value="TreeGrafter"/>
</dbReference>
<name>A0A084U4Y1_MALIO</name>
<dbReference type="NCBIfam" id="TIGR00168">
    <property type="entry name" value="infC"/>
    <property type="match status" value="1"/>
</dbReference>
<keyword evidence="2 5" id="KW-0396">Initiation factor</keyword>
<dbReference type="GeneID" id="96866375"/>
<sequence>MKNKFVLNEDIREKTLLVIDEKGNKLGTMSKDEALELAKQKDLDLVLFSSGDLPTAKIIDYGKFIYESKKKNKESKKNQVQVKNKEIKVKPVIGTHDLNVRVENAKKWLDSGYRIRFVVLAYGRIGTKTDQIFEVYEKFISLVGDKAIVQSPLKKASGVQYESFLIPNNKK</sequence>
<dbReference type="GO" id="GO:0003743">
    <property type="term" value="F:translation initiation factor activity"/>
    <property type="evidence" value="ECO:0007669"/>
    <property type="project" value="UniProtKB-UniRule"/>
</dbReference>
<dbReference type="PROSITE" id="PS00938">
    <property type="entry name" value="IF3"/>
    <property type="match status" value="1"/>
</dbReference>
<dbReference type="GO" id="GO:0005829">
    <property type="term" value="C:cytosol"/>
    <property type="evidence" value="ECO:0007669"/>
    <property type="project" value="TreeGrafter"/>
</dbReference>
<proteinExistence type="inferred from homology"/>
<evidence type="ECO:0000256" key="3">
    <source>
        <dbReference type="ARBA" id="ARBA00022917"/>
    </source>
</evidence>
<dbReference type="Pfam" id="PF05198">
    <property type="entry name" value="IF3_N"/>
    <property type="match status" value="1"/>
</dbReference>
<feature type="domain" description="Translation initiation factor 3 C-terminal" evidence="6">
    <location>
        <begin position="82"/>
        <end position="165"/>
    </location>
</feature>
<feature type="domain" description="Translation initiation factor 3 N-terminal" evidence="7">
    <location>
        <begin position="7"/>
        <end position="74"/>
    </location>
</feature>
<evidence type="ECO:0000313" key="9">
    <source>
        <dbReference type="Proteomes" id="UP000028523"/>
    </source>
</evidence>
<keyword evidence="3 5" id="KW-0648">Protein biosynthesis</keyword>
<dbReference type="InterPro" id="IPR036787">
    <property type="entry name" value="T_IF-3_N_sf"/>
</dbReference>
<protein>
    <recommendedName>
        <fullName evidence="4 5">Translation initiation factor IF-3</fullName>
    </recommendedName>
</protein>
<comment type="similarity">
    <text evidence="1 5">Belongs to the IF-3 family.</text>
</comment>
<organism evidence="8 9">
    <name type="scientific">Malacoplasma iowae DK-CPA</name>
    <dbReference type="NCBI Taxonomy" id="1394179"/>
    <lineage>
        <taxon>Bacteria</taxon>
        <taxon>Bacillati</taxon>
        <taxon>Mycoplasmatota</taxon>
        <taxon>Mycoplasmoidales</taxon>
        <taxon>Mycoplasmoidaceae</taxon>
        <taxon>Malacoplasma</taxon>
    </lineage>
</organism>
<dbReference type="InterPro" id="IPR019813">
    <property type="entry name" value="Translation_initiation_fac3_CS"/>
</dbReference>
<dbReference type="InterPro" id="IPR019815">
    <property type="entry name" value="Translation_initiation_fac_3_C"/>
</dbReference>
<dbReference type="Proteomes" id="UP000028523">
    <property type="component" value="Unassembled WGS sequence"/>
</dbReference>
<dbReference type="PANTHER" id="PTHR10938:SF0">
    <property type="entry name" value="TRANSLATION INITIATION FACTOR IF-3, MITOCHONDRIAL"/>
    <property type="match status" value="1"/>
</dbReference>
<dbReference type="SUPFAM" id="SSF54364">
    <property type="entry name" value="Translation initiation factor IF3, N-terminal domain"/>
    <property type="match status" value="1"/>
</dbReference>
<dbReference type="EMBL" id="AWQU01000017">
    <property type="protein sequence ID" value="KFB08017.1"/>
    <property type="molecule type" value="Genomic_DNA"/>
</dbReference>
<dbReference type="Gene3D" id="3.10.20.80">
    <property type="entry name" value="Translation initiation factor 3 (IF-3), N-terminal domain"/>
    <property type="match status" value="1"/>
</dbReference>
<dbReference type="SUPFAM" id="SSF55200">
    <property type="entry name" value="Translation initiation factor IF3, C-terminal domain"/>
    <property type="match status" value="1"/>
</dbReference>
<comment type="subcellular location">
    <subcellularLocation>
        <location evidence="5">Cytoplasm</location>
    </subcellularLocation>
</comment>
<keyword evidence="9" id="KW-1185">Reference proteome</keyword>
<dbReference type="GO" id="GO:0043022">
    <property type="term" value="F:ribosome binding"/>
    <property type="evidence" value="ECO:0007669"/>
    <property type="project" value="TreeGrafter"/>
</dbReference>
<comment type="function">
    <text evidence="5">IF-3 binds to the 30S ribosomal subunit and shifts the equilibrium between 70S ribosomes and their 50S and 30S subunits in favor of the free subunits, thus enhancing the availability of 30S subunits on which protein synthesis initiation begins.</text>
</comment>
<comment type="subunit">
    <text evidence="5">Monomer.</text>
</comment>
<reference evidence="8 9" key="1">
    <citation type="journal article" date="2014" name="PLoS ONE">
        <title>Reduction of Hydrogen Peroxide Accumulation and Toxicity by a Catalase from Mycoplasma iowae.</title>
        <authorList>
            <person name="Pritchard R.E."/>
            <person name="Prassinos A.J."/>
            <person name="Osborne J.D."/>
            <person name="Raviv Z."/>
            <person name="Balish M.F."/>
        </authorList>
    </citation>
    <scope>NUCLEOTIDE SEQUENCE [LARGE SCALE GENOMIC DNA]</scope>
    <source>
        <strain evidence="8 9">DK-CPA</strain>
    </source>
</reference>
<dbReference type="RefSeq" id="WP_004025159.1">
    <property type="nucleotide sequence ID" value="NZ_AWQU01000017.1"/>
</dbReference>
<dbReference type="Pfam" id="PF00707">
    <property type="entry name" value="IF3_C"/>
    <property type="match status" value="1"/>
</dbReference>